<evidence type="ECO:0000256" key="1">
    <source>
        <dbReference type="ARBA" id="ARBA00010945"/>
    </source>
</evidence>
<keyword evidence="12" id="KW-0238">DNA-binding</keyword>
<dbReference type="InterPro" id="IPR043128">
    <property type="entry name" value="Rev_trsase/Diguanyl_cyclase"/>
</dbReference>
<dbReference type="PANTHER" id="PTHR11076">
    <property type="entry name" value="DNA REPAIR POLYMERASE UMUC / TRANSFERASE FAMILY MEMBER"/>
    <property type="match status" value="1"/>
</dbReference>
<keyword evidence="4 12" id="KW-0548">Nucleotidyltransferase</keyword>
<keyword evidence="9 12" id="KW-0239">DNA-directed DNA polymerase</keyword>
<dbReference type="InterPro" id="IPR001126">
    <property type="entry name" value="UmuC"/>
</dbReference>
<feature type="active site" evidence="12">
    <location>
        <position position="114"/>
    </location>
</feature>
<evidence type="ECO:0000313" key="14">
    <source>
        <dbReference type="EMBL" id="KRN51110.1"/>
    </source>
</evidence>
<dbReference type="GO" id="GO:0003887">
    <property type="term" value="F:DNA-directed DNA polymerase activity"/>
    <property type="evidence" value="ECO:0007669"/>
    <property type="project" value="UniProtKB-UniRule"/>
</dbReference>
<keyword evidence="3 12" id="KW-0808">Transferase</keyword>
<evidence type="ECO:0000256" key="6">
    <source>
        <dbReference type="ARBA" id="ARBA00022723"/>
    </source>
</evidence>
<comment type="subcellular location">
    <subcellularLocation>
        <location evidence="12">Cytoplasm</location>
    </subcellularLocation>
</comment>
<feature type="domain" description="UmuC" evidence="13">
    <location>
        <begin position="15"/>
        <end position="196"/>
    </location>
</feature>
<evidence type="ECO:0000256" key="10">
    <source>
        <dbReference type="ARBA" id="ARBA00023204"/>
    </source>
</evidence>
<dbReference type="GO" id="GO:0006261">
    <property type="term" value="P:DNA-templated DNA replication"/>
    <property type="evidence" value="ECO:0007669"/>
    <property type="project" value="UniProtKB-UniRule"/>
</dbReference>
<name>A0A0R2HHB6_9FIRM</name>
<dbReference type="FunFam" id="3.30.1490.100:FF:000004">
    <property type="entry name" value="DNA polymerase IV"/>
    <property type="match status" value="1"/>
</dbReference>
<evidence type="ECO:0000256" key="9">
    <source>
        <dbReference type="ARBA" id="ARBA00022932"/>
    </source>
</evidence>
<keyword evidence="8 12" id="KW-0460">Magnesium</keyword>
<dbReference type="GO" id="GO:0000287">
    <property type="term" value="F:magnesium ion binding"/>
    <property type="evidence" value="ECO:0007669"/>
    <property type="project" value="UniProtKB-UniRule"/>
</dbReference>
<gene>
    <name evidence="12" type="primary">dinB</name>
    <name evidence="14" type="ORF">IV49_GL001186</name>
</gene>
<dbReference type="Gene3D" id="3.30.70.270">
    <property type="match status" value="1"/>
</dbReference>
<keyword evidence="7 12" id="KW-0227">DNA damage</keyword>
<dbReference type="Gene3D" id="1.10.150.20">
    <property type="entry name" value="5' to 3' exonuclease, C-terminal subdomain"/>
    <property type="match status" value="1"/>
</dbReference>
<feature type="binding site" evidence="12">
    <location>
        <position position="19"/>
    </location>
    <ligand>
        <name>Mg(2+)</name>
        <dbReference type="ChEBI" id="CHEBI:18420"/>
    </ligand>
</feature>
<comment type="caution">
    <text evidence="14">The sequence shown here is derived from an EMBL/GenBank/DDBJ whole genome shotgun (WGS) entry which is preliminary data.</text>
</comment>
<reference evidence="14 15" key="1">
    <citation type="journal article" date="2015" name="Genome Announc.">
        <title>Expanding the biotechnology potential of lactobacilli through comparative genomics of 213 strains and associated genera.</title>
        <authorList>
            <person name="Sun Z."/>
            <person name="Harris H.M."/>
            <person name="McCann A."/>
            <person name="Guo C."/>
            <person name="Argimon S."/>
            <person name="Zhang W."/>
            <person name="Yang X."/>
            <person name="Jeffery I.B."/>
            <person name="Cooney J.C."/>
            <person name="Kagawa T.F."/>
            <person name="Liu W."/>
            <person name="Song Y."/>
            <person name="Salvetti E."/>
            <person name="Wrobel A."/>
            <person name="Rasinkangas P."/>
            <person name="Parkhill J."/>
            <person name="Rea M.C."/>
            <person name="O'Sullivan O."/>
            <person name="Ritari J."/>
            <person name="Douillard F.P."/>
            <person name="Paul Ross R."/>
            <person name="Yang R."/>
            <person name="Briner A.E."/>
            <person name="Felis G.E."/>
            <person name="de Vos W.M."/>
            <person name="Barrangou R."/>
            <person name="Klaenhammer T.R."/>
            <person name="Caufield P.W."/>
            <person name="Cui Y."/>
            <person name="Zhang H."/>
            <person name="O'Toole P.W."/>
        </authorList>
    </citation>
    <scope>NUCLEOTIDE SEQUENCE [LARGE SCALE GENOMIC DNA]</scope>
    <source>
        <strain evidence="14 15">DSM 20405</strain>
    </source>
</reference>
<dbReference type="InterPro" id="IPR024728">
    <property type="entry name" value="PolY_HhH_motif"/>
</dbReference>
<dbReference type="HAMAP" id="MF_01113">
    <property type="entry name" value="DNApol_IV"/>
    <property type="match status" value="1"/>
</dbReference>
<evidence type="ECO:0000256" key="11">
    <source>
        <dbReference type="ARBA" id="ARBA00049244"/>
    </source>
</evidence>
<dbReference type="CDD" id="cd03586">
    <property type="entry name" value="PolY_Pol_IV_kappa"/>
    <property type="match status" value="1"/>
</dbReference>
<comment type="subunit">
    <text evidence="12">Monomer.</text>
</comment>
<evidence type="ECO:0000256" key="7">
    <source>
        <dbReference type="ARBA" id="ARBA00022763"/>
    </source>
</evidence>
<evidence type="ECO:0000313" key="15">
    <source>
        <dbReference type="Proteomes" id="UP000051841"/>
    </source>
</evidence>
<feature type="site" description="Substrate discrimination" evidence="12">
    <location>
        <position position="24"/>
    </location>
</feature>
<comment type="cofactor">
    <cofactor evidence="12">
        <name>Mg(2+)</name>
        <dbReference type="ChEBI" id="CHEBI:18420"/>
    </cofactor>
    <text evidence="12">Binds 2 magnesium ions per subunit.</text>
</comment>
<dbReference type="GO" id="GO:0006281">
    <property type="term" value="P:DNA repair"/>
    <property type="evidence" value="ECO:0007669"/>
    <property type="project" value="UniProtKB-UniRule"/>
</dbReference>
<dbReference type="NCBIfam" id="NF002677">
    <property type="entry name" value="PRK02406.1"/>
    <property type="match status" value="1"/>
</dbReference>
<dbReference type="EMBL" id="JQBL01000003">
    <property type="protein sequence ID" value="KRN51110.1"/>
    <property type="molecule type" value="Genomic_DNA"/>
</dbReference>
<comment type="catalytic activity">
    <reaction evidence="11 12">
        <text>DNA(n) + a 2'-deoxyribonucleoside 5'-triphosphate = DNA(n+1) + diphosphate</text>
        <dbReference type="Rhea" id="RHEA:22508"/>
        <dbReference type="Rhea" id="RHEA-COMP:17339"/>
        <dbReference type="Rhea" id="RHEA-COMP:17340"/>
        <dbReference type="ChEBI" id="CHEBI:33019"/>
        <dbReference type="ChEBI" id="CHEBI:61560"/>
        <dbReference type="ChEBI" id="CHEBI:173112"/>
        <dbReference type="EC" id="2.7.7.7"/>
    </reaction>
</comment>
<keyword evidence="10 12" id="KW-0234">DNA repair</keyword>
<dbReference type="Proteomes" id="UP000051841">
    <property type="component" value="Unassembled WGS sequence"/>
</dbReference>
<keyword evidence="15" id="KW-1185">Reference proteome</keyword>
<dbReference type="EC" id="2.7.7.7" evidence="12"/>
<dbReference type="InterPro" id="IPR022880">
    <property type="entry name" value="DNApol_IV"/>
</dbReference>
<evidence type="ECO:0000256" key="12">
    <source>
        <dbReference type="HAMAP-Rule" id="MF_01113"/>
    </source>
</evidence>
<dbReference type="GO" id="GO:0003684">
    <property type="term" value="F:damaged DNA binding"/>
    <property type="evidence" value="ECO:0007669"/>
    <property type="project" value="InterPro"/>
</dbReference>
<keyword evidence="5 12" id="KW-0235">DNA replication</keyword>
<evidence type="ECO:0000256" key="2">
    <source>
        <dbReference type="ARBA" id="ARBA00022457"/>
    </source>
</evidence>
<keyword evidence="12" id="KW-0963">Cytoplasm</keyword>
<accession>A0A0R2HHB6</accession>
<evidence type="ECO:0000256" key="5">
    <source>
        <dbReference type="ARBA" id="ARBA00022705"/>
    </source>
</evidence>
<evidence type="ECO:0000259" key="13">
    <source>
        <dbReference type="PROSITE" id="PS50173"/>
    </source>
</evidence>
<dbReference type="InterPro" id="IPR036775">
    <property type="entry name" value="DNA_pol_Y-fam_lit_finger_sf"/>
</dbReference>
<dbReference type="Pfam" id="PF11798">
    <property type="entry name" value="IMS_HHH"/>
    <property type="match status" value="1"/>
</dbReference>
<dbReference type="SUPFAM" id="SSF100879">
    <property type="entry name" value="Lesion bypass DNA polymerase (Y-family), little finger domain"/>
    <property type="match status" value="1"/>
</dbReference>
<dbReference type="GO" id="GO:0005829">
    <property type="term" value="C:cytosol"/>
    <property type="evidence" value="ECO:0007669"/>
    <property type="project" value="TreeGrafter"/>
</dbReference>
<dbReference type="GO" id="GO:0009432">
    <property type="term" value="P:SOS response"/>
    <property type="evidence" value="ECO:0007669"/>
    <property type="project" value="TreeGrafter"/>
</dbReference>
<protein>
    <recommendedName>
        <fullName evidence="12">DNA polymerase IV</fullName>
        <shortName evidence="12">Pol IV</shortName>
        <ecNumber evidence="12">2.7.7.7</ecNumber>
    </recommendedName>
</protein>
<keyword evidence="6 12" id="KW-0479">Metal-binding</keyword>
<dbReference type="Pfam" id="PF11799">
    <property type="entry name" value="IMS_C"/>
    <property type="match status" value="1"/>
</dbReference>
<evidence type="ECO:0000256" key="3">
    <source>
        <dbReference type="ARBA" id="ARBA00022679"/>
    </source>
</evidence>
<proteinExistence type="inferred from homology"/>
<dbReference type="InterPro" id="IPR017961">
    <property type="entry name" value="DNA_pol_Y-fam_little_finger"/>
</dbReference>
<dbReference type="GO" id="GO:0042276">
    <property type="term" value="P:error-prone translesion synthesis"/>
    <property type="evidence" value="ECO:0007669"/>
    <property type="project" value="TreeGrafter"/>
</dbReference>
<comment type="similarity">
    <text evidence="1 12">Belongs to the DNA polymerase type-Y family.</text>
</comment>
<organism evidence="14 15">
    <name type="scientific">Kandleria vitulina DSM 20405</name>
    <dbReference type="NCBI Taxonomy" id="1410657"/>
    <lineage>
        <taxon>Bacteria</taxon>
        <taxon>Bacillati</taxon>
        <taxon>Bacillota</taxon>
        <taxon>Erysipelotrichia</taxon>
        <taxon>Erysipelotrichales</taxon>
        <taxon>Coprobacillaceae</taxon>
        <taxon>Kandleria</taxon>
    </lineage>
</organism>
<keyword evidence="2 12" id="KW-0515">Mutator protein</keyword>
<dbReference type="PATRIC" id="fig|1410657.5.peg.1228"/>
<dbReference type="Pfam" id="PF00817">
    <property type="entry name" value="IMS"/>
    <property type="match status" value="1"/>
</dbReference>
<dbReference type="AlphaFoldDB" id="A0A0R2HHB6"/>
<sequence length="406" mass="46794">MILYAFLGGVFMRVIFHIDLNAFFANAEISRHPELANKPIVIAHDSKRSVCSTASYEARAYGIHSAMPVYEAKRKCKHLIIVEPHYDLYKKLSHQFFNILLSYSQKLEIASIDEGYIDMSDYITTHHIHPADLALEIQNKVLRQIHLPCSIGISPNKFLSKMASDMKKPLGIVMLTKSNIREKLWPLPVDEMFGIGKKTAPYLKEAGIQTIGDVANYDNYQTLRSILGRHALLYYYKANGKDDSKVIYEDYDLKSISNSTTFLNDINDLSSLEEEFRPLAMTVHQRAIKSRLLTNTIVITLKYSNFKSINRQMNIDHYTNSYEEIYSYAMMLLRKHYDYKPIRLIGLSINNLKKEGQINEQLSFFTEIKSDRESREVQVDDIIKQLNKNNNTHLMKASSLLKKTSS</sequence>
<dbReference type="Gene3D" id="3.30.1490.100">
    <property type="entry name" value="DNA polymerase, Y-family, little finger domain"/>
    <property type="match status" value="1"/>
</dbReference>
<dbReference type="InterPro" id="IPR050116">
    <property type="entry name" value="DNA_polymerase-Y"/>
</dbReference>
<dbReference type="Gene3D" id="3.40.1170.60">
    <property type="match status" value="1"/>
</dbReference>
<dbReference type="InterPro" id="IPR043502">
    <property type="entry name" value="DNA/RNA_pol_sf"/>
</dbReference>
<dbReference type="PROSITE" id="PS50173">
    <property type="entry name" value="UMUC"/>
    <property type="match status" value="1"/>
</dbReference>
<evidence type="ECO:0000256" key="4">
    <source>
        <dbReference type="ARBA" id="ARBA00022695"/>
    </source>
</evidence>
<evidence type="ECO:0000256" key="8">
    <source>
        <dbReference type="ARBA" id="ARBA00022842"/>
    </source>
</evidence>
<feature type="binding site" evidence="12">
    <location>
        <position position="113"/>
    </location>
    <ligand>
        <name>Mg(2+)</name>
        <dbReference type="ChEBI" id="CHEBI:18420"/>
    </ligand>
</feature>
<dbReference type="SUPFAM" id="SSF56672">
    <property type="entry name" value="DNA/RNA polymerases"/>
    <property type="match status" value="1"/>
</dbReference>
<dbReference type="PANTHER" id="PTHR11076:SF33">
    <property type="entry name" value="DNA POLYMERASE KAPPA"/>
    <property type="match status" value="1"/>
</dbReference>
<comment type="function">
    <text evidence="12">Poorly processive, error-prone DNA polymerase involved in untargeted mutagenesis. Copies undamaged DNA at stalled replication forks, which arise in vivo from mismatched or misaligned primer ends. These misaligned primers can be extended by PolIV. Exhibits no 3'-5' exonuclease (proofreading) activity. May be involved in translesional synthesis, in conjunction with the beta clamp from PolIII.</text>
</comment>